<dbReference type="Pfam" id="PF25051">
    <property type="entry name" value="WHD_MCM8"/>
    <property type="match status" value="1"/>
</dbReference>
<evidence type="ECO:0000256" key="4">
    <source>
        <dbReference type="ARBA" id="ARBA00022741"/>
    </source>
</evidence>
<dbReference type="InterPro" id="IPR041562">
    <property type="entry name" value="MCM_lid"/>
</dbReference>
<dbReference type="GO" id="GO:0003697">
    <property type="term" value="F:single-stranded DNA binding"/>
    <property type="evidence" value="ECO:0007669"/>
    <property type="project" value="TreeGrafter"/>
</dbReference>
<dbReference type="PRINTS" id="PR01657">
    <property type="entry name" value="MCMFAMILY"/>
</dbReference>
<dbReference type="InterPro" id="IPR027417">
    <property type="entry name" value="P-loop_NTPase"/>
</dbReference>
<evidence type="ECO:0000256" key="2">
    <source>
        <dbReference type="ARBA" id="ARBA00008010"/>
    </source>
</evidence>
<dbReference type="GO" id="GO:0005524">
    <property type="term" value="F:ATP binding"/>
    <property type="evidence" value="ECO:0007669"/>
    <property type="project" value="UniProtKB-KW"/>
</dbReference>
<evidence type="ECO:0000256" key="7">
    <source>
        <dbReference type="ARBA" id="ARBA00023242"/>
    </source>
</evidence>
<keyword evidence="7" id="KW-0539">Nucleus</keyword>
<dbReference type="GO" id="GO:0017116">
    <property type="term" value="F:single-stranded DNA helicase activity"/>
    <property type="evidence" value="ECO:0007669"/>
    <property type="project" value="TreeGrafter"/>
</dbReference>
<feature type="domain" description="MCM C-terminal AAA(+) ATPase" evidence="9">
    <location>
        <begin position="96"/>
        <end position="304"/>
    </location>
</feature>
<dbReference type="GO" id="GO:0006310">
    <property type="term" value="P:DNA recombination"/>
    <property type="evidence" value="ECO:0007669"/>
    <property type="project" value="UniProtKB-ARBA"/>
</dbReference>
<comment type="subcellular location">
    <subcellularLocation>
        <location evidence="1">Nucleus</location>
    </subcellularLocation>
</comment>
<dbReference type="InterPro" id="IPR056875">
    <property type="entry name" value="MCM8/REC_WHD"/>
</dbReference>
<keyword evidence="5 8" id="KW-0067">ATP-binding</keyword>
<evidence type="ECO:0000259" key="9">
    <source>
        <dbReference type="PROSITE" id="PS50051"/>
    </source>
</evidence>
<keyword evidence="4 8" id="KW-0547">Nucleotide-binding</keyword>
<dbReference type="GO" id="GO:0005634">
    <property type="term" value="C:nucleus"/>
    <property type="evidence" value="ECO:0007669"/>
    <property type="project" value="UniProtKB-SubCell"/>
</dbReference>
<evidence type="ECO:0000256" key="6">
    <source>
        <dbReference type="ARBA" id="ARBA00023125"/>
    </source>
</evidence>
<dbReference type="InterPro" id="IPR001208">
    <property type="entry name" value="MCM_dom"/>
</dbReference>
<sequence>MRSHHTDCNLQDGRGTHCHLPCAGGAADERKALFLLHVDANSVSLGADTATFLMSGSRSGAACLQSLQVQHSLVPGFSTKDLQFIKKFHEEFQGQQFAHLAQFLCPAVPGQELVKAGLVLALLGGVQKPGSTLGALGHHGAIHVLLCGAPGMSQSPLLEATAGAAPRSQSLNGAAHGAAGALLAAVQRDAVTGDSVVEAGQLTAGNQGVCCIQHLEKLAPQHAALQEAMLTGHLSMSKQGLAAHLPACTAVVAAVEPTGGQMSAARTLQESVKLPASLFACFDLVFVLQDTQPAHADQALGSETGQGIASRIPGSRLLLQQQLQASASARGNPVPPQLLQKYIAYAQLYAAPVLSAGAKEGLLAFYRKVRSGDSGTVTGLPVGLRLLESLIVLSEARARADLRQEVLLADAEDAVALIEESLFGGSAEEAAVVDFRRSAAGGRKSKQSEAKRFITALEKRCQLANTDALTVSQLYALASDINLAVPDMEGFIEQLNDAGGPRTRLAYRLHAPHASPLVDACA</sequence>
<comment type="similarity">
    <text evidence="2 8">Belongs to the MCM family.</text>
</comment>
<protein>
    <recommendedName>
        <fullName evidence="3">DNA helicase</fullName>
        <ecNumber evidence="3">3.6.4.12</ecNumber>
    </recommendedName>
</protein>
<evidence type="ECO:0000313" key="10">
    <source>
        <dbReference type="EMBL" id="CAK0780475.1"/>
    </source>
</evidence>
<evidence type="ECO:0000256" key="5">
    <source>
        <dbReference type="ARBA" id="ARBA00022840"/>
    </source>
</evidence>
<dbReference type="PROSITE" id="PS50051">
    <property type="entry name" value="MCM_2"/>
    <property type="match status" value="1"/>
</dbReference>
<comment type="caution">
    <text evidence="10">The sequence shown here is derived from an EMBL/GenBank/DDBJ whole genome shotgun (WGS) entry which is preliminary data.</text>
</comment>
<dbReference type="EC" id="3.6.4.12" evidence="3"/>
<dbReference type="Pfam" id="PF17855">
    <property type="entry name" value="MCM_lid"/>
    <property type="match status" value="1"/>
</dbReference>
<organism evidence="10 11">
    <name type="scientific">Coccomyxa viridis</name>
    <dbReference type="NCBI Taxonomy" id="1274662"/>
    <lineage>
        <taxon>Eukaryota</taxon>
        <taxon>Viridiplantae</taxon>
        <taxon>Chlorophyta</taxon>
        <taxon>core chlorophytes</taxon>
        <taxon>Trebouxiophyceae</taxon>
        <taxon>Trebouxiophyceae incertae sedis</taxon>
        <taxon>Coccomyxaceae</taxon>
        <taxon>Coccomyxa</taxon>
    </lineage>
</organism>
<dbReference type="SUPFAM" id="SSF52540">
    <property type="entry name" value="P-loop containing nucleoside triphosphate hydrolases"/>
    <property type="match status" value="1"/>
</dbReference>
<dbReference type="InterPro" id="IPR031327">
    <property type="entry name" value="MCM"/>
</dbReference>
<dbReference type="SMART" id="SM00350">
    <property type="entry name" value="MCM"/>
    <property type="match status" value="1"/>
</dbReference>
<keyword evidence="6 8" id="KW-0238">DNA-binding</keyword>
<dbReference type="CDD" id="cd22247">
    <property type="entry name" value="MCM8_WHD"/>
    <property type="match status" value="1"/>
</dbReference>
<dbReference type="PANTHER" id="PTHR11630:SF47">
    <property type="entry name" value="DNA HELICASE MCM8"/>
    <property type="match status" value="1"/>
</dbReference>
<dbReference type="GO" id="GO:0042555">
    <property type="term" value="C:MCM complex"/>
    <property type="evidence" value="ECO:0007669"/>
    <property type="project" value="TreeGrafter"/>
</dbReference>
<dbReference type="Pfam" id="PF00493">
    <property type="entry name" value="MCM"/>
    <property type="match status" value="1"/>
</dbReference>
<dbReference type="Gene3D" id="3.40.50.300">
    <property type="entry name" value="P-loop containing nucleotide triphosphate hydrolases"/>
    <property type="match status" value="1"/>
</dbReference>
<evidence type="ECO:0000313" key="11">
    <source>
        <dbReference type="Proteomes" id="UP001314263"/>
    </source>
</evidence>
<evidence type="ECO:0000256" key="8">
    <source>
        <dbReference type="RuleBase" id="RU004070"/>
    </source>
</evidence>
<name>A0AAV1I6M3_9CHLO</name>
<accession>A0AAV1I6M3</accession>
<dbReference type="EMBL" id="CAUYUE010000006">
    <property type="protein sequence ID" value="CAK0780475.1"/>
    <property type="molecule type" value="Genomic_DNA"/>
</dbReference>
<evidence type="ECO:0000256" key="1">
    <source>
        <dbReference type="ARBA" id="ARBA00004123"/>
    </source>
</evidence>
<keyword evidence="11" id="KW-1185">Reference proteome</keyword>
<proteinExistence type="inferred from homology"/>
<evidence type="ECO:0000256" key="3">
    <source>
        <dbReference type="ARBA" id="ARBA00012551"/>
    </source>
</evidence>
<dbReference type="AlphaFoldDB" id="A0AAV1I6M3"/>
<gene>
    <name evidence="10" type="ORF">CVIRNUC_005065</name>
</gene>
<dbReference type="PANTHER" id="PTHR11630">
    <property type="entry name" value="DNA REPLICATION LICENSING FACTOR MCM FAMILY MEMBER"/>
    <property type="match status" value="1"/>
</dbReference>
<dbReference type="Proteomes" id="UP001314263">
    <property type="component" value="Unassembled WGS sequence"/>
</dbReference>
<reference evidence="10 11" key="1">
    <citation type="submission" date="2023-10" db="EMBL/GenBank/DDBJ databases">
        <authorList>
            <person name="Maclean D."/>
            <person name="Macfadyen A."/>
        </authorList>
    </citation>
    <scope>NUCLEOTIDE SEQUENCE [LARGE SCALE GENOMIC DNA]</scope>
</reference>